<comment type="caution">
    <text evidence="2">The sequence shown here is derived from an EMBL/GenBank/DDBJ whole genome shotgun (WGS) entry which is preliminary data.</text>
</comment>
<dbReference type="EMBL" id="BFAG01000018">
    <property type="protein sequence ID" value="GBF07825.1"/>
    <property type="molecule type" value="Genomic_DNA"/>
</dbReference>
<gene>
    <name evidence="2" type="ORF">DAERI_180016</name>
</gene>
<evidence type="ECO:0000256" key="1">
    <source>
        <dbReference type="SAM" id="MobiDB-lite"/>
    </source>
</evidence>
<reference evidence="3" key="1">
    <citation type="submission" date="2018-01" db="EMBL/GenBank/DDBJ databases">
        <title>Draft Genome Sequence of the Radioresistant Bacterium Deinococcus aerius TR0125, Isolated from the Higher Atmosphere above Japan.</title>
        <authorList>
            <person name="Satoh K."/>
            <person name="Arai H."/>
            <person name="Sanzen T."/>
            <person name="Kawaguchi Y."/>
            <person name="Hayashi H."/>
            <person name="Yokobori S."/>
            <person name="Yamagishi A."/>
            <person name="Oono Y."/>
            <person name="Narumi I."/>
        </authorList>
    </citation>
    <scope>NUCLEOTIDE SEQUENCE [LARGE SCALE GENOMIC DNA]</scope>
    <source>
        <strain evidence="3">TR0125</strain>
    </source>
</reference>
<dbReference type="OrthoDB" id="1353492at2"/>
<feature type="compositionally biased region" description="Basic and acidic residues" evidence="1">
    <location>
        <begin position="157"/>
        <end position="177"/>
    </location>
</feature>
<keyword evidence="3" id="KW-1185">Reference proteome</keyword>
<evidence type="ECO:0000313" key="3">
    <source>
        <dbReference type="Proteomes" id="UP000236569"/>
    </source>
</evidence>
<dbReference type="AlphaFoldDB" id="A0A2I9E259"/>
<dbReference type="Proteomes" id="UP000236569">
    <property type="component" value="Unassembled WGS sequence"/>
</dbReference>
<proteinExistence type="predicted"/>
<organism evidence="2 3">
    <name type="scientific">Deinococcus aerius</name>
    <dbReference type="NCBI Taxonomy" id="200253"/>
    <lineage>
        <taxon>Bacteria</taxon>
        <taxon>Thermotogati</taxon>
        <taxon>Deinococcota</taxon>
        <taxon>Deinococci</taxon>
        <taxon>Deinococcales</taxon>
        <taxon>Deinococcaceae</taxon>
        <taxon>Deinococcus</taxon>
    </lineage>
</organism>
<feature type="region of interest" description="Disordered" evidence="1">
    <location>
        <begin position="155"/>
        <end position="177"/>
    </location>
</feature>
<protein>
    <submittedName>
        <fullName evidence="2">Uncharacterized protein</fullName>
    </submittedName>
</protein>
<name>A0A2I9E259_9DEIO</name>
<accession>A0A2I9E259</accession>
<dbReference type="RefSeq" id="WP_103131125.1">
    <property type="nucleotide sequence ID" value="NZ_BFAG01000018.1"/>
</dbReference>
<evidence type="ECO:0000313" key="2">
    <source>
        <dbReference type="EMBL" id="GBF07825.1"/>
    </source>
</evidence>
<sequence>MNDALLDALRQQAGRDAAGADPVLGLLSQMLAQREQSLTRDLEARGQEEGHLEAEARAAQEARRLEDLRGLEEEQRQAARLARLERLRFRLETLEGGLATAQARLDDLALALGACPNCWGEDPECRLCRGRGQPGFLRPEAAAFRRLVVPALKAASRHPEPRAFAGEERPAPERTTL</sequence>